<evidence type="ECO:0000313" key="8">
    <source>
        <dbReference type="EMBL" id="NKG19826.1"/>
    </source>
</evidence>
<organism evidence="8 9">
    <name type="scientific">Paeniglutamicibacter terrestris</name>
    <dbReference type="NCBI Taxonomy" id="2723403"/>
    <lineage>
        <taxon>Bacteria</taxon>
        <taxon>Bacillati</taxon>
        <taxon>Actinomycetota</taxon>
        <taxon>Actinomycetes</taxon>
        <taxon>Micrococcales</taxon>
        <taxon>Micrococcaceae</taxon>
        <taxon>Paeniglutamicibacter</taxon>
    </lineage>
</organism>
<evidence type="ECO:0000256" key="6">
    <source>
        <dbReference type="RuleBase" id="RU363032"/>
    </source>
</evidence>
<evidence type="ECO:0000256" key="5">
    <source>
        <dbReference type="ARBA" id="ARBA00023136"/>
    </source>
</evidence>
<dbReference type="Pfam" id="PF00528">
    <property type="entry name" value="BPD_transp_1"/>
    <property type="match status" value="1"/>
</dbReference>
<evidence type="ECO:0000313" key="9">
    <source>
        <dbReference type="Proteomes" id="UP000746595"/>
    </source>
</evidence>
<feature type="domain" description="ABC transmembrane type-1" evidence="7">
    <location>
        <begin position="31"/>
        <end position="206"/>
    </location>
</feature>
<gene>
    <name evidence="8" type="ORF">HED64_03755</name>
</gene>
<protein>
    <submittedName>
        <fullName evidence="8">ABC transporter permease</fullName>
    </submittedName>
</protein>
<dbReference type="InterPro" id="IPR035906">
    <property type="entry name" value="MetI-like_sf"/>
</dbReference>
<evidence type="ECO:0000259" key="7">
    <source>
        <dbReference type="PROSITE" id="PS50928"/>
    </source>
</evidence>
<feature type="transmembrane region" description="Helical" evidence="6">
    <location>
        <begin position="188"/>
        <end position="209"/>
    </location>
</feature>
<dbReference type="RefSeq" id="WP_168150726.1">
    <property type="nucleotide sequence ID" value="NZ_JAAWVT010000001.1"/>
</dbReference>
<dbReference type="InterPro" id="IPR000515">
    <property type="entry name" value="MetI-like"/>
</dbReference>
<reference evidence="8 9" key="1">
    <citation type="submission" date="2020-04" db="EMBL/GenBank/DDBJ databases">
        <title>Paeniglutamicibacter sp. ANT13_2, a novel actinomycete isolated from sediment in Antarctica.</title>
        <authorList>
            <person name="Sakdapetsiri C."/>
            <person name="Pinyakong O."/>
        </authorList>
    </citation>
    <scope>NUCLEOTIDE SEQUENCE [LARGE SCALE GENOMIC DNA]</scope>
    <source>
        <strain evidence="8 9">ANT13_2</strain>
    </source>
</reference>
<proteinExistence type="inferred from homology"/>
<dbReference type="SUPFAM" id="SSF161098">
    <property type="entry name" value="MetI-like"/>
    <property type="match status" value="1"/>
</dbReference>
<keyword evidence="5 6" id="KW-0472">Membrane</keyword>
<dbReference type="Gene3D" id="1.10.3720.10">
    <property type="entry name" value="MetI-like"/>
    <property type="match status" value="1"/>
</dbReference>
<dbReference type="PANTHER" id="PTHR30177:SF33">
    <property type="entry name" value="POSSIBLE OSMOPROTECTANT (GLYCINE BETAINE_CARNITINE_CHOLINE_L-PROLINE) TRANSPORT INTEGRAL MEMBRANE PROTEIN ABC TRANSPORTER PROZ"/>
    <property type="match status" value="1"/>
</dbReference>
<comment type="similarity">
    <text evidence="6">Belongs to the binding-protein-dependent transport system permease family.</text>
</comment>
<accession>A0ABX1G2J2</accession>
<dbReference type="EMBL" id="JAAWVT010000001">
    <property type="protein sequence ID" value="NKG19826.1"/>
    <property type="molecule type" value="Genomic_DNA"/>
</dbReference>
<dbReference type="CDD" id="cd06261">
    <property type="entry name" value="TM_PBP2"/>
    <property type="match status" value="1"/>
</dbReference>
<name>A0ABX1G2J2_9MICC</name>
<feature type="transmembrane region" description="Helical" evidence="6">
    <location>
        <begin position="75"/>
        <end position="101"/>
    </location>
</feature>
<dbReference type="InterPro" id="IPR051204">
    <property type="entry name" value="ABC_transp_perm/SBD"/>
</dbReference>
<keyword evidence="3 6" id="KW-0812">Transmembrane</keyword>
<keyword evidence="2 6" id="KW-0813">Transport</keyword>
<feature type="transmembrane region" description="Helical" evidence="6">
    <location>
        <begin position="32"/>
        <end position="54"/>
    </location>
</feature>
<evidence type="ECO:0000256" key="1">
    <source>
        <dbReference type="ARBA" id="ARBA00004141"/>
    </source>
</evidence>
<keyword evidence="9" id="KW-1185">Reference proteome</keyword>
<dbReference type="Proteomes" id="UP000746595">
    <property type="component" value="Unassembled WGS sequence"/>
</dbReference>
<dbReference type="PANTHER" id="PTHR30177">
    <property type="entry name" value="GLYCINE BETAINE/L-PROLINE TRANSPORT SYSTEM PERMEASE PROTEIN PROW"/>
    <property type="match status" value="1"/>
</dbReference>
<dbReference type="PROSITE" id="PS50928">
    <property type="entry name" value="ABC_TM1"/>
    <property type="match status" value="1"/>
</dbReference>
<comment type="subcellular location">
    <subcellularLocation>
        <location evidence="6">Cell membrane</location>
        <topology evidence="6">Multi-pass membrane protein</topology>
    </subcellularLocation>
    <subcellularLocation>
        <location evidence="1">Membrane</location>
        <topology evidence="1">Multi-pass membrane protein</topology>
    </subcellularLocation>
</comment>
<keyword evidence="4 6" id="KW-1133">Transmembrane helix</keyword>
<evidence type="ECO:0000256" key="2">
    <source>
        <dbReference type="ARBA" id="ARBA00022448"/>
    </source>
</evidence>
<comment type="caution">
    <text evidence="8">The sequence shown here is derived from an EMBL/GenBank/DDBJ whole genome shotgun (WGS) entry which is preliminary data.</text>
</comment>
<sequence length="237" mass="24487">MSMFLEAFTWLADSAAWMGATSIGHRLGQHLIITMIVVGIAAAIALPVGIAIGHTGRGRGFVIAAAGAARAVPTLGLLTILALAMGIGITAPIVALIVLAVPPLLAGTYAGIENVERTTIDAARAAGMNEFQIIVHVELPLAAHVILGGFRSATLQVIATATLAAYVSDSGLGRYIFAGLKSRDYPQMLAGALLVAALAILIDLGLSVLQRMVRRSVEPRMPRPRSRVAGPSLKGAS</sequence>
<evidence type="ECO:0000256" key="4">
    <source>
        <dbReference type="ARBA" id="ARBA00022989"/>
    </source>
</evidence>
<evidence type="ECO:0000256" key="3">
    <source>
        <dbReference type="ARBA" id="ARBA00022692"/>
    </source>
</evidence>